<evidence type="ECO:0000259" key="3">
    <source>
        <dbReference type="PROSITE" id="PS50157"/>
    </source>
</evidence>
<keyword evidence="1" id="KW-0862">Zinc</keyword>
<keyword evidence="4" id="KW-1185">Reference proteome</keyword>
<dbReference type="GO" id="GO:0008270">
    <property type="term" value="F:zinc ion binding"/>
    <property type="evidence" value="ECO:0007669"/>
    <property type="project" value="UniProtKB-KW"/>
</dbReference>
<sequence>MSESKEISNKRAHSSTLKTTPIVKVENRDDSQENVEEASLKRIRTSPPGANNNLFCLIQCQLCGFPFMDVASLQAHTITVHTMVKKKSFS</sequence>
<evidence type="ECO:0000256" key="2">
    <source>
        <dbReference type="SAM" id="MobiDB-lite"/>
    </source>
</evidence>
<feature type="region of interest" description="Disordered" evidence="2">
    <location>
        <begin position="1"/>
        <end position="46"/>
    </location>
</feature>
<dbReference type="WBParaSite" id="ACRNAN_scaffold9375.g25058.t1">
    <property type="protein sequence ID" value="ACRNAN_scaffold9375.g25058.t1"/>
    <property type="gene ID" value="ACRNAN_scaffold9375.g25058"/>
</dbReference>
<dbReference type="PROSITE" id="PS50157">
    <property type="entry name" value="ZINC_FINGER_C2H2_2"/>
    <property type="match status" value="1"/>
</dbReference>
<keyword evidence="1" id="KW-0479">Metal-binding</keyword>
<dbReference type="InterPro" id="IPR013087">
    <property type="entry name" value="Znf_C2H2_type"/>
</dbReference>
<dbReference type="AlphaFoldDB" id="A0A914ELP2"/>
<name>A0A914ELP2_9BILA</name>
<keyword evidence="1" id="KW-0863">Zinc-finger</keyword>
<evidence type="ECO:0000313" key="5">
    <source>
        <dbReference type="WBParaSite" id="ACRNAN_scaffold9375.g25058.t1"/>
    </source>
</evidence>
<protein>
    <submittedName>
        <fullName evidence="5">C2H2-type domain-containing protein</fullName>
    </submittedName>
</protein>
<dbReference type="PROSITE" id="PS00028">
    <property type="entry name" value="ZINC_FINGER_C2H2_1"/>
    <property type="match status" value="1"/>
</dbReference>
<reference evidence="5" key="1">
    <citation type="submission" date="2022-11" db="UniProtKB">
        <authorList>
            <consortium name="WormBaseParasite"/>
        </authorList>
    </citation>
    <scope>IDENTIFICATION</scope>
</reference>
<organism evidence="4 5">
    <name type="scientific">Acrobeloides nanus</name>
    <dbReference type="NCBI Taxonomy" id="290746"/>
    <lineage>
        <taxon>Eukaryota</taxon>
        <taxon>Metazoa</taxon>
        <taxon>Ecdysozoa</taxon>
        <taxon>Nematoda</taxon>
        <taxon>Chromadorea</taxon>
        <taxon>Rhabditida</taxon>
        <taxon>Tylenchina</taxon>
        <taxon>Cephalobomorpha</taxon>
        <taxon>Cephaloboidea</taxon>
        <taxon>Cephalobidae</taxon>
        <taxon>Acrobeloides</taxon>
    </lineage>
</organism>
<evidence type="ECO:0000313" key="4">
    <source>
        <dbReference type="Proteomes" id="UP000887540"/>
    </source>
</evidence>
<evidence type="ECO:0000256" key="1">
    <source>
        <dbReference type="PROSITE-ProRule" id="PRU00042"/>
    </source>
</evidence>
<feature type="domain" description="C2H2-type" evidence="3">
    <location>
        <begin position="58"/>
        <end position="86"/>
    </location>
</feature>
<proteinExistence type="predicted"/>
<accession>A0A914ELP2</accession>
<dbReference type="Proteomes" id="UP000887540">
    <property type="component" value="Unplaced"/>
</dbReference>